<organism evidence="2 3">
    <name type="scientific">Intoshia linei</name>
    <dbReference type="NCBI Taxonomy" id="1819745"/>
    <lineage>
        <taxon>Eukaryota</taxon>
        <taxon>Metazoa</taxon>
        <taxon>Spiralia</taxon>
        <taxon>Lophotrochozoa</taxon>
        <taxon>Mesozoa</taxon>
        <taxon>Orthonectida</taxon>
        <taxon>Rhopaluridae</taxon>
        <taxon>Intoshia</taxon>
    </lineage>
</organism>
<protein>
    <submittedName>
        <fullName evidence="2">Uncharacterized protein</fullName>
    </submittedName>
</protein>
<keyword evidence="1" id="KW-0812">Transmembrane</keyword>
<feature type="transmembrane region" description="Helical" evidence="1">
    <location>
        <begin position="12"/>
        <end position="34"/>
    </location>
</feature>
<reference evidence="2 3" key="1">
    <citation type="submission" date="2016-04" db="EMBL/GenBank/DDBJ databases">
        <title>The genome of Intoshia linei affirms orthonectids as highly simplified spiralians.</title>
        <authorList>
            <person name="Mikhailov K.V."/>
            <person name="Slusarev G.S."/>
            <person name="Nikitin M.A."/>
            <person name="Logacheva M.D."/>
            <person name="Penin A."/>
            <person name="Aleoshin V."/>
            <person name="Panchin Y.V."/>
        </authorList>
    </citation>
    <scope>NUCLEOTIDE SEQUENCE [LARGE SCALE GENOMIC DNA]</scope>
    <source>
        <strain evidence="2">Intl2013</strain>
        <tissue evidence="2">Whole animal</tissue>
    </source>
</reference>
<comment type="caution">
    <text evidence="2">The sequence shown here is derived from an EMBL/GenBank/DDBJ whole genome shotgun (WGS) entry which is preliminary data.</text>
</comment>
<keyword evidence="1" id="KW-1133">Transmembrane helix</keyword>
<gene>
    <name evidence="2" type="ORF">A3Q56_07789</name>
</gene>
<accession>A0A177ASY7</accession>
<dbReference type="Proteomes" id="UP000078046">
    <property type="component" value="Unassembled WGS sequence"/>
</dbReference>
<name>A0A177ASY7_9BILA</name>
<evidence type="ECO:0000256" key="1">
    <source>
        <dbReference type="SAM" id="Phobius"/>
    </source>
</evidence>
<feature type="transmembrane region" description="Helical" evidence="1">
    <location>
        <begin position="46"/>
        <end position="66"/>
    </location>
</feature>
<sequence length="111" mass="13147">MLNKKFKILKYLMIAFWMYITPFTIFIVLCGSFYSTLSGIDNDLVSILGTTLALSVFAIPIFYAIYKAIKKRSFKKTFERKDNYEPKNEIDRQGYLKSLSYIPANYLWRRK</sequence>
<keyword evidence="3" id="KW-1185">Reference proteome</keyword>
<dbReference type="AlphaFoldDB" id="A0A177ASY7"/>
<proteinExistence type="predicted"/>
<evidence type="ECO:0000313" key="3">
    <source>
        <dbReference type="Proteomes" id="UP000078046"/>
    </source>
</evidence>
<dbReference type="EMBL" id="LWCA01001787">
    <property type="protein sequence ID" value="OAF64501.1"/>
    <property type="molecule type" value="Genomic_DNA"/>
</dbReference>
<keyword evidence="1" id="KW-0472">Membrane</keyword>
<evidence type="ECO:0000313" key="2">
    <source>
        <dbReference type="EMBL" id="OAF64501.1"/>
    </source>
</evidence>